<proteinExistence type="predicted"/>
<keyword evidence="5" id="KW-1185">Reference proteome</keyword>
<dbReference type="KEGG" id="thig:FE785_09620"/>
<feature type="domain" description="CobW C-terminal" evidence="3">
    <location>
        <begin position="255"/>
        <end position="341"/>
    </location>
</feature>
<evidence type="ECO:0000259" key="3">
    <source>
        <dbReference type="Pfam" id="PF07683"/>
    </source>
</evidence>
<dbReference type="Pfam" id="PF07683">
    <property type="entry name" value="CobW_C"/>
    <property type="match status" value="1"/>
</dbReference>
<protein>
    <submittedName>
        <fullName evidence="4">Uncharacterized protein</fullName>
    </submittedName>
</protein>
<dbReference type="GO" id="GO:0005737">
    <property type="term" value="C:cytoplasm"/>
    <property type="evidence" value="ECO:0007669"/>
    <property type="project" value="TreeGrafter"/>
</dbReference>
<accession>A0A4P9K8X3</accession>
<reference evidence="4 5" key="1">
    <citation type="submission" date="2019-05" db="EMBL/GenBank/DDBJ databases">
        <title>Thiomicrorhabdus sediminis sp. nov, a novel sulfur-oxidizing bacterium isolated from coastal sediment.</title>
        <authorList>
            <person name="Liu X."/>
        </authorList>
    </citation>
    <scope>NUCLEOTIDE SEQUENCE [LARGE SCALE GENOMIC DNA]</scope>
    <source>
        <strain evidence="4 5">G1</strain>
    </source>
</reference>
<dbReference type="EMBL" id="CP040602">
    <property type="protein sequence ID" value="QCU90866.1"/>
    <property type="molecule type" value="Genomic_DNA"/>
</dbReference>
<evidence type="ECO:0000313" key="4">
    <source>
        <dbReference type="EMBL" id="QCU90866.1"/>
    </source>
</evidence>
<dbReference type="CDD" id="cd03112">
    <property type="entry name" value="CobW-like"/>
    <property type="match status" value="1"/>
</dbReference>
<dbReference type="AlphaFoldDB" id="A0A4P9K8X3"/>
<sequence>MTSQALPVHLISGLLGSGKTSCLIDLIKQKPLNERWLIIINEFGDIDIDKAQISSSNDDSIYSEAVAGGCICCSAQLNLQQALIEQLQQHQHQIDRIFIEPTGLGHPAKIIDTLQKTHWPCELVLGRSVCLTNAEQLTEQNWQKSAVLRDLISLADIIVINKTDLAAEDDIKCCETFIGQLYPGKATLIKSQFGKLDLAIVCKKKVPQPLQILAAKDEHTKSLQQFKRSAFDSHISNTEQCFVHTDTANNLFSIGWQWTNKNQFNRVALKQFFANYAAHLHRAKGLIKTGNEWQLLNLSDDMLQFDDIAWRADSRLQLIFKSETENPVNISTLESDLQACLYKTE</sequence>
<gene>
    <name evidence="4" type="ORF">FE785_09620</name>
</gene>
<evidence type="ECO:0000259" key="2">
    <source>
        <dbReference type="Pfam" id="PF02492"/>
    </source>
</evidence>
<feature type="domain" description="CobW/HypB/UreG nucleotide-binding" evidence="2">
    <location>
        <begin position="7"/>
        <end position="184"/>
    </location>
</feature>
<dbReference type="PANTHER" id="PTHR13748:SF46">
    <property type="entry name" value="ZINC CHAPERONE YEIR"/>
    <property type="match status" value="1"/>
</dbReference>
<dbReference type="OrthoDB" id="9808822at2"/>
<dbReference type="SUPFAM" id="SSF52540">
    <property type="entry name" value="P-loop containing nucleoside triphosphate hydrolases"/>
    <property type="match status" value="1"/>
</dbReference>
<dbReference type="Gene3D" id="3.40.50.300">
    <property type="entry name" value="P-loop containing nucleotide triphosphate hydrolases"/>
    <property type="match status" value="1"/>
</dbReference>
<dbReference type="InterPro" id="IPR011629">
    <property type="entry name" value="CobW-like_C"/>
</dbReference>
<dbReference type="PANTHER" id="PTHR13748">
    <property type="entry name" value="COBW-RELATED"/>
    <property type="match status" value="1"/>
</dbReference>
<dbReference type="InterPro" id="IPR003495">
    <property type="entry name" value="CobW/HypB/UreG_nucleotide-bd"/>
</dbReference>
<dbReference type="Pfam" id="PF02492">
    <property type="entry name" value="cobW"/>
    <property type="match status" value="1"/>
</dbReference>
<dbReference type="InterPro" id="IPR051316">
    <property type="entry name" value="Zinc-reg_GTPase_activator"/>
</dbReference>
<dbReference type="InterPro" id="IPR027417">
    <property type="entry name" value="P-loop_NTPase"/>
</dbReference>
<organism evidence="4 5">
    <name type="scientific">Thiomicrorhabdus sediminis</name>
    <dbReference type="NCBI Taxonomy" id="2580412"/>
    <lineage>
        <taxon>Bacteria</taxon>
        <taxon>Pseudomonadati</taxon>
        <taxon>Pseudomonadota</taxon>
        <taxon>Gammaproteobacteria</taxon>
        <taxon>Thiotrichales</taxon>
        <taxon>Piscirickettsiaceae</taxon>
        <taxon>Thiomicrorhabdus</taxon>
    </lineage>
</organism>
<dbReference type="Proteomes" id="UP000304864">
    <property type="component" value="Chromosome"/>
</dbReference>
<evidence type="ECO:0000313" key="5">
    <source>
        <dbReference type="Proteomes" id="UP000304864"/>
    </source>
</evidence>
<name>A0A4P9K8X3_9GAMM</name>
<evidence type="ECO:0000256" key="1">
    <source>
        <dbReference type="ARBA" id="ARBA00045658"/>
    </source>
</evidence>
<dbReference type="RefSeq" id="WP_138565540.1">
    <property type="nucleotide sequence ID" value="NZ_CP040602.1"/>
</dbReference>
<comment type="function">
    <text evidence="1">Zinc chaperone that directly transfers zinc cofactor to target proteins, thereby activating them. Zinc is transferred from the CXCC motif in the GTPase domain to the zinc binding site in target proteins in a process requiring GTP hydrolysis.</text>
</comment>